<comment type="catalytic activity">
    <reaction evidence="1">
        <text>ATP + protein L-histidine = ADP + protein N-phospho-L-histidine.</text>
        <dbReference type="EC" id="2.7.13.3"/>
    </reaction>
</comment>
<dbReference type="InterPro" id="IPR050482">
    <property type="entry name" value="Sensor_HK_TwoCompSys"/>
</dbReference>
<keyword evidence="8" id="KW-0902">Two-component regulatory system</keyword>
<feature type="domain" description="Signal transduction histidine kinase subgroup 3 dimerisation and phosphoacceptor" evidence="10">
    <location>
        <begin position="170"/>
        <end position="235"/>
    </location>
</feature>
<feature type="domain" description="Histidine kinase/HSP90-like ATPase" evidence="9">
    <location>
        <begin position="284"/>
        <end position="371"/>
    </location>
</feature>
<evidence type="ECO:0000259" key="11">
    <source>
        <dbReference type="Pfam" id="PF23539"/>
    </source>
</evidence>
<keyword evidence="13" id="KW-1185">Reference proteome</keyword>
<evidence type="ECO:0000313" key="12">
    <source>
        <dbReference type="EMBL" id="UZK58429.1"/>
    </source>
</evidence>
<dbReference type="InterPro" id="IPR036890">
    <property type="entry name" value="HATPase_C_sf"/>
</dbReference>
<evidence type="ECO:0000256" key="4">
    <source>
        <dbReference type="ARBA" id="ARBA00022679"/>
    </source>
</evidence>
<evidence type="ECO:0000259" key="10">
    <source>
        <dbReference type="Pfam" id="PF07730"/>
    </source>
</evidence>
<evidence type="ECO:0000256" key="8">
    <source>
        <dbReference type="ARBA" id="ARBA00023012"/>
    </source>
</evidence>
<dbReference type="Pfam" id="PF02518">
    <property type="entry name" value="HATPase_c"/>
    <property type="match status" value="1"/>
</dbReference>
<sequence length="381" mass="40165">MTDLCVVLVVQAAVSVPWVLPRDPGLEPASPTAYLLTTLTVLPLLWRRRAPVRVLLAVVAAQGLYGLAVDGPGQTLPYTGLVALYSVAAHAPSPSRQLCGALTLAVVFPSVAFNTGEARELVFSLMVFTAAYGFGRFTDTRQAYTRAVEDRARQLEVTRRIEAEQAAARERARIAREMHDILSHAVSLMIVQAEAGPVAVRTAPERAEAAFDAISETGRDAMVQLRRMLGVLREEGQGPGAPRSPQPALDGLPALVERVRSSGLAVTHTVTGPERPLPRDTDSAVFRIVQEALTNTVKHAAATEAAVLLAYGESSLTVSVTDDGVGMGTDTHSGHGLIGIRERAAAHGGGARTGPGPDGRGFRVDVTLPLAPVTSSLEVGS</sequence>
<dbReference type="EMBL" id="CP098740">
    <property type="protein sequence ID" value="UZK58429.1"/>
    <property type="molecule type" value="Genomic_DNA"/>
</dbReference>
<dbReference type="EC" id="2.7.13.3" evidence="2"/>
<protein>
    <recommendedName>
        <fullName evidence="2">histidine kinase</fullName>
        <ecNumber evidence="2">2.7.13.3</ecNumber>
    </recommendedName>
</protein>
<keyword evidence="6 12" id="KW-0418">Kinase</keyword>
<gene>
    <name evidence="12" type="ORF">NEH16_08325</name>
</gene>
<feature type="domain" description="DUF7134" evidence="11">
    <location>
        <begin position="5"/>
        <end position="141"/>
    </location>
</feature>
<evidence type="ECO:0000259" key="9">
    <source>
        <dbReference type="Pfam" id="PF02518"/>
    </source>
</evidence>
<dbReference type="Pfam" id="PF07730">
    <property type="entry name" value="HisKA_3"/>
    <property type="match status" value="1"/>
</dbReference>
<evidence type="ECO:0000256" key="5">
    <source>
        <dbReference type="ARBA" id="ARBA00022741"/>
    </source>
</evidence>
<dbReference type="Gene3D" id="3.30.565.10">
    <property type="entry name" value="Histidine kinase-like ATPase, C-terminal domain"/>
    <property type="match status" value="1"/>
</dbReference>
<evidence type="ECO:0000256" key="1">
    <source>
        <dbReference type="ARBA" id="ARBA00000085"/>
    </source>
</evidence>
<dbReference type="InterPro" id="IPR055558">
    <property type="entry name" value="DUF7134"/>
</dbReference>
<organism evidence="12 13">
    <name type="scientific">Streptomyces drozdowiczii</name>
    <dbReference type="NCBI Taxonomy" id="202862"/>
    <lineage>
        <taxon>Bacteria</taxon>
        <taxon>Bacillati</taxon>
        <taxon>Actinomycetota</taxon>
        <taxon>Actinomycetes</taxon>
        <taxon>Kitasatosporales</taxon>
        <taxon>Streptomycetaceae</taxon>
        <taxon>Streptomyces</taxon>
    </lineage>
</organism>
<evidence type="ECO:0000313" key="13">
    <source>
        <dbReference type="Proteomes" id="UP001164963"/>
    </source>
</evidence>
<keyword evidence="7" id="KW-0067">ATP-binding</keyword>
<keyword evidence="4" id="KW-0808">Transferase</keyword>
<dbReference type="Proteomes" id="UP001164963">
    <property type="component" value="Chromosome"/>
</dbReference>
<keyword evidence="5" id="KW-0547">Nucleotide-binding</keyword>
<proteinExistence type="predicted"/>
<evidence type="ECO:0000256" key="2">
    <source>
        <dbReference type="ARBA" id="ARBA00012438"/>
    </source>
</evidence>
<dbReference type="PANTHER" id="PTHR24421">
    <property type="entry name" value="NITRATE/NITRITE SENSOR PROTEIN NARX-RELATED"/>
    <property type="match status" value="1"/>
</dbReference>
<name>A0ABY6Q398_9ACTN</name>
<dbReference type="RefSeq" id="WP_265547109.1">
    <property type="nucleotide sequence ID" value="NZ_CP098740.1"/>
</dbReference>
<dbReference type="SUPFAM" id="SSF55874">
    <property type="entry name" value="ATPase domain of HSP90 chaperone/DNA topoisomerase II/histidine kinase"/>
    <property type="match status" value="1"/>
</dbReference>
<dbReference type="PANTHER" id="PTHR24421:SF10">
    <property type="entry name" value="NITRATE_NITRITE SENSOR PROTEIN NARQ"/>
    <property type="match status" value="1"/>
</dbReference>
<evidence type="ECO:0000256" key="6">
    <source>
        <dbReference type="ARBA" id="ARBA00022777"/>
    </source>
</evidence>
<dbReference type="CDD" id="cd16917">
    <property type="entry name" value="HATPase_UhpB-NarQ-NarX-like"/>
    <property type="match status" value="1"/>
</dbReference>
<evidence type="ECO:0000256" key="3">
    <source>
        <dbReference type="ARBA" id="ARBA00022553"/>
    </source>
</evidence>
<dbReference type="InterPro" id="IPR003594">
    <property type="entry name" value="HATPase_dom"/>
</dbReference>
<dbReference type="Pfam" id="PF23539">
    <property type="entry name" value="DUF7134"/>
    <property type="match status" value="1"/>
</dbReference>
<keyword evidence="3" id="KW-0597">Phosphoprotein</keyword>
<dbReference type="GO" id="GO:0016301">
    <property type="term" value="F:kinase activity"/>
    <property type="evidence" value="ECO:0007669"/>
    <property type="project" value="UniProtKB-KW"/>
</dbReference>
<evidence type="ECO:0000256" key="7">
    <source>
        <dbReference type="ARBA" id="ARBA00022840"/>
    </source>
</evidence>
<reference evidence="12" key="1">
    <citation type="journal article" date="2022" name="Front. Microbiol.">
        <title>Mirubactin C rescues the lethal effect of cell wall biosynthesis mutations in Bacillus subtilis.</title>
        <authorList>
            <person name="Kepplinger B."/>
            <person name="Wen X."/>
            <person name="Tyler A.R."/>
            <person name="Kim B.Y."/>
            <person name="Brown J."/>
            <person name="Banks P."/>
            <person name="Dashti Y."/>
            <person name="Mackenzie E.S."/>
            <person name="Wills C."/>
            <person name="Kawai Y."/>
            <person name="Waldron K.J."/>
            <person name="Allenby N.E.E."/>
            <person name="Wu L.J."/>
            <person name="Hall M.J."/>
            <person name="Errington J."/>
        </authorList>
    </citation>
    <scope>NUCLEOTIDE SEQUENCE</scope>
    <source>
        <strain evidence="12">MDA8-470</strain>
    </source>
</reference>
<dbReference type="Gene3D" id="1.20.5.1930">
    <property type="match status" value="1"/>
</dbReference>
<dbReference type="InterPro" id="IPR011712">
    <property type="entry name" value="Sig_transdc_His_kin_sub3_dim/P"/>
</dbReference>
<accession>A0ABY6Q398</accession>